<dbReference type="SMART" id="SM00974">
    <property type="entry name" value="T5orf172"/>
    <property type="match status" value="1"/>
</dbReference>
<keyword evidence="4" id="KW-1185">Reference proteome</keyword>
<dbReference type="InterPro" id="IPR018306">
    <property type="entry name" value="Phage_T5_Orf172_DNA-bd"/>
</dbReference>
<dbReference type="EMBL" id="JASJQH010000759">
    <property type="protein sequence ID" value="KAK9763004.1"/>
    <property type="molecule type" value="Genomic_DNA"/>
</dbReference>
<accession>A0ABR2WNB7</accession>
<gene>
    <name evidence="3" type="ORF">K7432_010720</name>
</gene>
<organism evidence="3 4">
    <name type="scientific">Basidiobolus ranarum</name>
    <dbReference type="NCBI Taxonomy" id="34480"/>
    <lineage>
        <taxon>Eukaryota</taxon>
        <taxon>Fungi</taxon>
        <taxon>Fungi incertae sedis</taxon>
        <taxon>Zoopagomycota</taxon>
        <taxon>Entomophthoromycotina</taxon>
        <taxon>Basidiobolomycetes</taxon>
        <taxon>Basidiobolales</taxon>
        <taxon>Basidiobolaceae</taxon>
        <taxon>Basidiobolus</taxon>
    </lineage>
</organism>
<dbReference type="PANTHER" id="PTHR28094">
    <property type="entry name" value="MEIOTICALLY UP-REGULATED GENE 113 PROTEIN"/>
    <property type="match status" value="1"/>
</dbReference>
<evidence type="ECO:0000313" key="4">
    <source>
        <dbReference type="Proteomes" id="UP001479436"/>
    </source>
</evidence>
<dbReference type="PANTHER" id="PTHR28094:SF1">
    <property type="entry name" value="MEIOTICALLY UP-REGULATED GENE 113 PROTEIN"/>
    <property type="match status" value="1"/>
</dbReference>
<evidence type="ECO:0000256" key="1">
    <source>
        <dbReference type="SAM" id="MobiDB-lite"/>
    </source>
</evidence>
<proteinExistence type="predicted"/>
<evidence type="ECO:0000259" key="2">
    <source>
        <dbReference type="SMART" id="SM00974"/>
    </source>
</evidence>
<reference evidence="3 4" key="1">
    <citation type="submission" date="2023-04" db="EMBL/GenBank/DDBJ databases">
        <title>Genome of Basidiobolus ranarum AG-B5.</title>
        <authorList>
            <person name="Stajich J.E."/>
            <person name="Carter-House D."/>
            <person name="Gryganskyi A."/>
        </authorList>
    </citation>
    <scope>NUCLEOTIDE SEQUENCE [LARGE SCALE GENOMIC DNA]</scope>
    <source>
        <strain evidence="3 4">AG-B5</strain>
    </source>
</reference>
<sequence length="453" mass="52052">MSYVVDIYSVVNVLRLASLRISQLSTTMTKPVRKVNLPSQQETVHCRGITSSTGAPCKQKIKLSPGTTPQQYFCHHHRNQQLNRFGTRRNVTGEVSKYFPPPDNSVKALTEDVKNLKIKPTSNSKKSTTNQPPTKPVNEKPTTKKKNFFSNAKIFFGKLKAKKSSSPGLSKISDGQFFNNHNPHQTKFFPTPSQTTQNNNYHTPNLMPSPTQHVFGRPSFKFDPTPTSVLHHQQVVICRGVKRSGQPCTMKVRLPPASEIVESSYYCRHHREQEQSIDMSSQWLQSWMPQDISGETMHKLRMEMSKPISEGDQPGFIYAYQTEELRSDGLRVHNFYKIGRTNNLPRRLYQWHKGCGKLVKLIESFPAAVSSSTNTPNLQSPYSHRLERLIHIHLGDRYKVEPFYCVGCSRYHTEWFMVPHSAQHQGKYPGWPEIREIIQHWLRFVYTLQTSQG</sequence>
<comment type="caution">
    <text evidence="3">The sequence shown here is derived from an EMBL/GenBank/DDBJ whole genome shotgun (WGS) entry which is preliminary data.</text>
</comment>
<name>A0ABR2WNB7_9FUNG</name>
<feature type="region of interest" description="Disordered" evidence="1">
    <location>
        <begin position="115"/>
        <end position="144"/>
    </location>
</feature>
<feature type="compositionally biased region" description="Polar residues" evidence="1">
    <location>
        <begin position="120"/>
        <end position="132"/>
    </location>
</feature>
<dbReference type="InterPro" id="IPR053006">
    <property type="entry name" value="Meiosis_regulatory"/>
</dbReference>
<dbReference type="Proteomes" id="UP001479436">
    <property type="component" value="Unassembled WGS sequence"/>
</dbReference>
<protein>
    <recommendedName>
        <fullName evidence="2">Bacteriophage T5 Orf172 DNA-binding domain-containing protein</fullName>
    </recommendedName>
</protein>
<dbReference type="Pfam" id="PF10544">
    <property type="entry name" value="T5orf172"/>
    <property type="match status" value="1"/>
</dbReference>
<feature type="domain" description="Bacteriophage T5 Orf172 DNA-binding" evidence="2">
    <location>
        <begin position="330"/>
        <end position="441"/>
    </location>
</feature>
<evidence type="ECO:0000313" key="3">
    <source>
        <dbReference type="EMBL" id="KAK9763004.1"/>
    </source>
</evidence>